<feature type="transmembrane region" description="Helical" evidence="6">
    <location>
        <begin position="33"/>
        <end position="50"/>
    </location>
</feature>
<evidence type="ECO:0000256" key="1">
    <source>
        <dbReference type="ARBA" id="ARBA00004651"/>
    </source>
</evidence>
<feature type="transmembrane region" description="Helical" evidence="6">
    <location>
        <begin position="245"/>
        <end position="264"/>
    </location>
</feature>
<keyword evidence="2" id="KW-1003">Cell membrane</keyword>
<evidence type="ECO:0000313" key="9">
    <source>
        <dbReference type="Proteomes" id="UP000284962"/>
    </source>
</evidence>
<proteinExistence type="predicted"/>
<accession>A0A413QGF5</accession>
<evidence type="ECO:0000256" key="2">
    <source>
        <dbReference type="ARBA" id="ARBA00022475"/>
    </source>
</evidence>
<keyword evidence="5 6" id="KW-0472">Membrane</keyword>
<feature type="domain" description="Na+/H+ antiporter NhaC-like C-terminal" evidence="7">
    <location>
        <begin position="243"/>
        <end position="507"/>
    </location>
</feature>
<dbReference type="AlphaFoldDB" id="A0A413QGF5"/>
<dbReference type="PANTHER" id="PTHR43478:SF1">
    <property type="entry name" value="NA+_H+ ANTIPORTER NHAC-LIKE C-TERMINAL DOMAIN-CONTAINING PROTEIN"/>
    <property type="match status" value="1"/>
</dbReference>
<dbReference type="GO" id="GO:0005886">
    <property type="term" value="C:plasma membrane"/>
    <property type="evidence" value="ECO:0007669"/>
    <property type="project" value="UniProtKB-SubCell"/>
</dbReference>
<feature type="transmembrane region" description="Helical" evidence="6">
    <location>
        <begin position="404"/>
        <end position="435"/>
    </location>
</feature>
<feature type="transmembrane region" description="Helical" evidence="6">
    <location>
        <begin position="56"/>
        <end position="73"/>
    </location>
</feature>
<dbReference type="InterPro" id="IPR018461">
    <property type="entry name" value="Na/H_Antiport_NhaC-like_C"/>
</dbReference>
<feature type="transmembrane region" description="Helical" evidence="6">
    <location>
        <begin position="153"/>
        <end position="171"/>
    </location>
</feature>
<dbReference type="Pfam" id="PF03553">
    <property type="entry name" value="Na_H_antiporter"/>
    <property type="match status" value="1"/>
</dbReference>
<evidence type="ECO:0000313" key="8">
    <source>
        <dbReference type="EMBL" id="RGZ97768.1"/>
    </source>
</evidence>
<evidence type="ECO:0000256" key="5">
    <source>
        <dbReference type="ARBA" id="ARBA00023136"/>
    </source>
</evidence>
<evidence type="ECO:0000256" key="6">
    <source>
        <dbReference type="SAM" id="Phobius"/>
    </source>
</evidence>
<name>A0A413QGF5_9FIRM</name>
<protein>
    <recommendedName>
        <fullName evidence="7">Na+/H+ antiporter NhaC-like C-terminal domain-containing protein</fullName>
    </recommendedName>
</protein>
<evidence type="ECO:0000259" key="7">
    <source>
        <dbReference type="Pfam" id="PF03553"/>
    </source>
</evidence>
<dbReference type="PANTHER" id="PTHR43478">
    <property type="entry name" value="NA+/H+ ANTIPORTER-RELATED"/>
    <property type="match status" value="1"/>
</dbReference>
<dbReference type="EMBL" id="QSEW01000021">
    <property type="protein sequence ID" value="RGZ97768.1"/>
    <property type="molecule type" value="Genomic_DNA"/>
</dbReference>
<gene>
    <name evidence="8" type="ORF">DW957_13925</name>
</gene>
<feature type="transmembrane region" description="Helical" evidence="6">
    <location>
        <begin position="80"/>
        <end position="102"/>
    </location>
</feature>
<comment type="caution">
    <text evidence="8">The sequence shown here is derived from an EMBL/GenBank/DDBJ whole genome shotgun (WGS) entry which is preliminary data.</text>
</comment>
<keyword evidence="3 6" id="KW-0812">Transmembrane</keyword>
<keyword evidence="4 6" id="KW-1133">Transmembrane helix</keyword>
<feature type="transmembrane region" description="Helical" evidence="6">
    <location>
        <begin position="490"/>
        <end position="509"/>
    </location>
</feature>
<comment type="subcellular location">
    <subcellularLocation>
        <location evidence="1">Cell membrane</location>
        <topology evidence="1">Multi-pass membrane protein</topology>
    </subcellularLocation>
</comment>
<feature type="transmembrane region" description="Helical" evidence="6">
    <location>
        <begin position="370"/>
        <end position="392"/>
    </location>
</feature>
<feature type="transmembrane region" description="Helical" evidence="6">
    <location>
        <begin position="214"/>
        <end position="236"/>
    </location>
</feature>
<feature type="transmembrane region" description="Helical" evidence="6">
    <location>
        <begin position="114"/>
        <end position="132"/>
    </location>
</feature>
<sequence length="510" mass="55960">MEEKNNMEFQSIFSAIKENMNPKNFEKEKKHMMYLWIVYIVLAVVCLVIPSDTIYASALTLLPIVTMFIYVIISKDFVQGFVFGTLLAYLAYYKLGGAAIFVDDITNTLADHDTMFTILTFFVCGGTISALTDSGAAKSFGKWVASKIKNEKISLIVTWILTLVLSIDDYIDPLTVGTAMTPITDAQKIPREMPAFISRSSSSAPGLFYPMGDWAYFIIMQLVALGLVSGGTGAAVKEYMGFVPFLFYPMIAIALTLLLILGIVPKIGNMKKAYERVANGGPVVNNENISKEDLEEVEEYENKKDLHPANFIIPVLSLFVTMFITDFDGVRAGAITLSVTGLFFISQGIYSIKEYVEVMMEGFKDMIDLVILLIFGYMIGGVMDAMGFAQFITGVAGHVTIPALFPAIIFVLFCITEYLCTLNWTLFIIAMPILYQVAPAIGANLPLTIGAMISAGLFGSNTCPFSDGGIVVSKGFRIDLYDHGFSGMPYFIICAVISVVAYVVAGFIFT</sequence>
<dbReference type="Proteomes" id="UP000284962">
    <property type="component" value="Unassembled WGS sequence"/>
</dbReference>
<organism evidence="8 9">
    <name type="scientific">Dorea formicigenerans</name>
    <dbReference type="NCBI Taxonomy" id="39486"/>
    <lineage>
        <taxon>Bacteria</taxon>
        <taxon>Bacillati</taxon>
        <taxon>Bacillota</taxon>
        <taxon>Clostridia</taxon>
        <taxon>Lachnospirales</taxon>
        <taxon>Lachnospiraceae</taxon>
        <taxon>Dorea</taxon>
    </lineage>
</organism>
<reference evidence="8 9" key="1">
    <citation type="submission" date="2018-08" db="EMBL/GenBank/DDBJ databases">
        <title>A genome reference for cultivated species of the human gut microbiota.</title>
        <authorList>
            <person name="Zou Y."/>
            <person name="Xue W."/>
            <person name="Luo G."/>
        </authorList>
    </citation>
    <scope>NUCLEOTIDE SEQUENCE [LARGE SCALE GENOMIC DNA]</scope>
    <source>
        <strain evidence="8 9">AM46-16</strain>
    </source>
</reference>
<feature type="transmembrane region" description="Helical" evidence="6">
    <location>
        <begin position="332"/>
        <end position="350"/>
    </location>
</feature>
<evidence type="ECO:0000256" key="4">
    <source>
        <dbReference type="ARBA" id="ARBA00022989"/>
    </source>
</evidence>
<evidence type="ECO:0000256" key="3">
    <source>
        <dbReference type="ARBA" id="ARBA00022692"/>
    </source>
</evidence>